<organism evidence="3 4">
    <name type="scientific">Streptomyces griseus</name>
    <dbReference type="NCBI Taxonomy" id="1911"/>
    <lineage>
        <taxon>Bacteria</taxon>
        <taxon>Bacillati</taxon>
        <taxon>Actinomycetota</taxon>
        <taxon>Actinomycetes</taxon>
        <taxon>Kitasatosporales</taxon>
        <taxon>Streptomycetaceae</taxon>
        <taxon>Streptomyces</taxon>
    </lineage>
</organism>
<sequence length="370" mass="40410">MTTGQKTVFGFLGIIATLLAVILGLCLGWPLWVWGLAAALVSGALLTGMAFTGRAQRAEPFPEGTLIDLPVRPVERREIQLTRVRLPSAERDYGFLLTATVRWCPRPDGPDRPMDGGALARASVVQRAEEVTRTSEPGRCSLVQHELSAALAVMLPDPYDLVDAHAVEVTLALDDRDQERLDRLAVIRKEQTVWEHERRHEQDRREYLHSDVLRDTGSAVVWWLTRNDEQIGRTVDDLGILAQLTSAANNEEIPELLRELITTPPAPEPVWGLADTAPSAPRTVADLAGDLFRAAGINPDQKGKYLLLIDTLASAVAENDPESAEEIRRRYGSIRRTEESAASPDVTAPTPAPNGDGPAPSMNGSGPHPE</sequence>
<feature type="compositionally biased region" description="Basic and acidic residues" evidence="1">
    <location>
        <begin position="325"/>
        <end position="339"/>
    </location>
</feature>
<protein>
    <submittedName>
        <fullName evidence="3">Uncharacterized protein</fullName>
    </submittedName>
</protein>
<keyword evidence="2" id="KW-0472">Membrane</keyword>
<dbReference type="Proteomes" id="UP000254150">
    <property type="component" value="Unassembled WGS sequence"/>
</dbReference>
<gene>
    <name evidence="3" type="ORF">NCTC7807_02156</name>
</gene>
<evidence type="ECO:0000256" key="2">
    <source>
        <dbReference type="SAM" id="Phobius"/>
    </source>
</evidence>
<feature type="transmembrane region" description="Helical" evidence="2">
    <location>
        <begin position="7"/>
        <end position="25"/>
    </location>
</feature>
<feature type="transmembrane region" description="Helical" evidence="2">
    <location>
        <begin position="31"/>
        <end position="51"/>
    </location>
</feature>
<accession>A0A380NBA1</accession>
<evidence type="ECO:0000313" key="3">
    <source>
        <dbReference type="EMBL" id="SUP36048.1"/>
    </source>
</evidence>
<evidence type="ECO:0000313" key="4">
    <source>
        <dbReference type="Proteomes" id="UP000254150"/>
    </source>
</evidence>
<dbReference type="AlphaFoldDB" id="A0A380NBA1"/>
<keyword evidence="2" id="KW-1133">Transmembrane helix</keyword>
<name>A0A380NBA1_STRGR</name>
<keyword evidence="2" id="KW-0812">Transmembrane</keyword>
<dbReference type="EMBL" id="UHID01000005">
    <property type="protein sequence ID" value="SUP36048.1"/>
    <property type="molecule type" value="Genomic_DNA"/>
</dbReference>
<evidence type="ECO:0000256" key="1">
    <source>
        <dbReference type="SAM" id="MobiDB-lite"/>
    </source>
</evidence>
<proteinExistence type="predicted"/>
<dbReference type="RefSeq" id="WP_100455871.1">
    <property type="nucleotide sequence ID" value="NZ_UHID01000005.1"/>
</dbReference>
<feature type="region of interest" description="Disordered" evidence="1">
    <location>
        <begin position="318"/>
        <end position="370"/>
    </location>
</feature>
<reference evidence="3 4" key="1">
    <citation type="submission" date="2018-06" db="EMBL/GenBank/DDBJ databases">
        <authorList>
            <consortium name="Pathogen Informatics"/>
            <person name="Doyle S."/>
        </authorList>
    </citation>
    <scope>NUCLEOTIDE SEQUENCE [LARGE SCALE GENOMIC DNA]</scope>
    <source>
        <strain evidence="3 4">NCTC7807</strain>
    </source>
</reference>